<evidence type="ECO:0000256" key="6">
    <source>
        <dbReference type="ARBA" id="ARBA00023163"/>
    </source>
</evidence>
<feature type="binding site" evidence="7">
    <location>
        <position position="100"/>
    </location>
    <ligand>
        <name>Ni(2+)</name>
        <dbReference type="ChEBI" id="CHEBI:49786"/>
    </ligand>
</feature>
<gene>
    <name evidence="10" type="ORF">PYK22_01837</name>
</gene>
<dbReference type="GO" id="GO:0003677">
    <property type="term" value="F:DNA binding"/>
    <property type="evidence" value="ECO:0007669"/>
    <property type="project" value="UniProtKB-KW"/>
</dbReference>
<dbReference type="InterPro" id="IPR013321">
    <property type="entry name" value="Arc_rbn_hlx_hlx"/>
</dbReference>
<dbReference type="InterPro" id="IPR045865">
    <property type="entry name" value="ACT-like_dom_sf"/>
</dbReference>
<evidence type="ECO:0000259" key="9">
    <source>
        <dbReference type="Pfam" id="PF08753"/>
    </source>
</evidence>
<evidence type="ECO:0000256" key="2">
    <source>
        <dbReference type="ARBA" id="ARBA00022596"/>
    </source>
</evidence>
<dbReference type="STRING" id="454194.PYK22_01837"/>
<dbReference type="OrthoDB" id="9806294at2"/>
<evidence type="ECO:0000256" key="7">
    <source>
        <dbReference type="HAMAP-Rule" id="MF_00476"/>
    </source>
</evidence>
<dbReference type="NCBIfam" id="NF003381">
    <property type="entry name" value="PRK04460.1"/>
    <property type="match status" value="1"/>
</dbReference>
<reference evidence="10 11" key="2">
    <citation type="submission" date="2015-01" db="EMBL/GenBank/DDBJ databases">
        <title>Complete genome sequence of Pyrinomonas methylaliphatogenes type strain K22T.</title>
        <authorList>
            <person name="Lee K.C.Y."/>
            <person name="Power J.F."/>
            <person name="Dunfield P.F."/>
            <person name="Morgan X.C."/>
            <person name="Huttenhower C."/>
            <person name="Stott M.B."/>
        </authorList>
    </citation>
    <scope>NUCLEOTIDE SEQUENCE [LARGE SCALE GENOMIC DNA]</scope>
    <source>
        <strain evidence="10 11">K22</strain>
    </source>
</reference>
<feature type="binding site" evidence="7">
    <location>
        <position position="92"/>
    </location>
    <ligand>
        <name>Ni(2+)</name>
        <dbReference type="ChEBI" id="CHEBI:49786"/>
    </ligand>
</feature>
<dbReference type="NCBIfam" id="NF002169">
    <property type="entry name" value="PRK01002.1"/>
    <property type="match status" value="1"/>
</dbReference>
<dbReference type="InterPro" id="IPR050192">
    <property type="entry name" value="CopG/NikR_regulator"/>
</dbReference>
<dbReference type="AlphaFoldDB" id="A0A0B6X095"/>
<feature type="domain" description="Transcription factor NikR nickel binding C-terminal" evidence="9">
    <location>
        <begin position="59"/>
        <end position="133"/>
    </location>
</feature>
<evidence type="ECO:0000256" key="1">
    <source>
        <dbReference type="ARBA" id="ARBA00008478"/>
    </source>
</evidence>
<dbReference type="RefSeq" id="WP_041976413.1">
    <property type="nucleotide sequence ID" value="NZ_CBXV010000006.1"/>
</dbReference>
<evidence type="ECO:0000259" key="8">
    <source>
        <dbReference type="Pfam" id="PF01402"/>
    </source>
</evidence>
<dbReference type="SUPFAM" id="SSF55021">
    <property type="entry name" value="ACT-like"/>
    <property type="match status" value="1"/>
</dbReference>
<keyword evidence="5 7" id="KW-0238">DNA-binding</keyword>
<feature type="domain" description="Ribbon-helix-helix protein CopG" evidence="8">
    <location>
        <begin position="5"/>
        <end position="45"/>
    </location>
</feature>
<dbReference type="Gene3D" id="3.30.70.1150">
    <property type="entry name" value="ACT-like. Chain A, domain 2"/>
    <property type="match status" value="1"/>
</dbReference>
<keyword evidence="4 7" id="KW-0805">Transcription regulation</keyword>
<feature type="binding site" evidence="7">
    <location>
        <position position="94"/>
    </location>
    <ligand>
        <name>Ni(2+)</name>
        <dbReference type="ChEBI" id="CHEBI:49786"/>
    </ligand>
</feature>
<dbReference type="InterPro" id="IPR027271">
    <property type="entry name" value="Acetolactate_synth/TF_NikR_C"/>
</dbReference>
<sequence>MGELVRFSVSVEDDLLESFDRLIERQGYGNRSEALRDLMRDALVRAHLDERPKAADVLGTLTIVYDHHATDLADRLTALQHDHYRLIISVLHVHISHDDCMEVIVLRGPARRVRALADALISIKGVKHGRLFLTIPAKKITDRRK</sequence>
<accession>A0A0B6X095</accession>
<dbReference type="EMBL" id="CBXV010000006">
    <property type="protein sequence ID" value="CDM65830.1"/>
    <property type="molecule type" value="Genomic_DNA"/>
</dbReference>
<proteinExistence type="inferred from homology"/>
<dbReference type="GO" id="GO:0010045">
    <property type="term" value="P:response to nickel cation"/>
    <property type="evidence" value="ECO:0007669"/>
    <property type="project" value="InterPro"/>
</dbReference>
<reference evidence="10 11" key="1">
    <citation type="submission" date="2013-12" db="EMBL/GenBank/DDBJ databases">
        <authorList>
            <person name="Stott M."/>
        </authorList>
    </citation>
    <scope>NUCLEOTIDE SEQUENCE [LARGE SCALE GENOMIC DNA]</scope>
    <source>
        <strain evidence="10 11">K22</strain>
    </source>
</reference>
<feature type="binding site" evidence="7">
    <location>
        <position position="81"/>
    </location>
    <ligand>
        <name>Ni(2+)</name>
        <dbReference type="ChEBI" id="CHEBI:49786"/>
    </ligand>
</feature>
<evidence type="ECO:0000256" key="5">
    <source>
        <dbReference type="ARBA" id="ARBA00023125"/>
    </source>
</evidence>
<keyword evidence="3 7" id="KW-0479">Metal-binding</keyword>
<evidence type="ECO:0000313" key="10">
    <source>
        <dbReference type="EMBL" id="CDM65830.1"/>
    </source>
</evidence>
<dbReference type="Gene3D" id="1.10.1220.10">
    <property type="entry name" value="Met repressor-like"/>
    <property type="match status" value="1"/>
</dbReference>
<evidence type="ECO:0000256" key="4">
    <source>
        <dbReference type="ARBA" id="ARBA00023015"/>
    </source>
</evidence>
<dbReference type="GO" id="GO:0016151">
    <property type="term" value="F:nickel cation binding"/>
    <property type="evidence" value="ECO:0007669"/>
    <property type="project" value="UniProtKB-UniRule"/>
</dbReference>
<name>A0A0B6X095_9BACT</name>
<dbReference type="InterPro" id="IPR002145">
    <property type="entry name" value="CopG"/>
</dbReference>
<comment type="function">
    <text evidence="7">Transcriptional regulator.</text>
</comment>
<comment type="similarity">
    <text evidence="1 7">Belongs to the transcriptional regulatory CopG/NikR family.</text>
</comment>
<dbReference type="SUPFAM" id="SSF47598">
    <property type="entry name" value="Ribbon-helix-helix"/>
    <property type="match status" value="1"/>
</dbReference>
<dbReference type="Proteomes" id="UP000031518">
    <property type="component" value="Unassembled WGS sequence"/>
</dbReference>
<dbReference type="PANTHER" id="PTHR34719">
    <property type="entry name" value="NICKEL-RESPONSIVE REGULATOR"/>
    <property type="match status" value="1"/>
</dbReference>
<keyword evidence="2 7" id="KW-0533">Nickel</keyword>
<dbReference type="CDD" id="cd22231">
    <property type="entry name" value="RHH_NikR_HicB-like"/>
    <property type="match status" value="1"/>
</dbReference>
<dbReference type="PANTHER" id="PTHR34719:SF2">
    <property type="entry name" value="NICKEL-RESPONSIVE REGULATOR"/>
    <property type="match status" value="1"/>
</dbReference>
<dbReference type="GO" id="GO:0003700">
    <property type="term" value="F:DNA-binding transcription factor activity"/>
    <property type="evidence" value="ECO:0007669"/>
    <property type="project" value="UniProtKB-UniRule"/>
</dbReference>
<evidence type="ECO:0000313" key="11">
    <source>
        <dbReference type="Proteomes" id="UP000031518"/>
    </source>
</evidence>
<dbReference type="HAMAP" id="MF_00476">
    <property type="entry name" value="NikR"/>
    <property type="match status" value="1"/>
</dbReference>
<dbReference type="InterPro" id="IPR014864">
    <property type="entry name" value="TF_NikR_Ni-bd_C"/>
</dbReference>
<dbReference type="NCBIfam" id="NF002815">
    <property type="entry name" value="PRK02967.1"/>
    <property type="match status" value="1"/>
</dbReference>
<dbReference type="Pfam" id="PF01402">
    <property type="entry name" value="RHH_1"/>
    <property type="match status" value="1"/>
</dbReference>
<protein>
    <recommendedName>
        <fullName evidence="7">Putative nickel-responsive regulator</fullName>
    </recommendedName>
</protein>
<dbReference type="Pfam" id="PF08753">
    <property type="entry name" value="NikR_C"/>
    <property type="match status" value="1"/>
</dbReference>
<keyword evidence="6 7" id="KW-0804">Transcription</keyword>
<keyword evidence="11" id="KW-1185">Reference proteome</keyword>
<evidence type="ECO:0000256" key="3">
    <source>
        <dbReference type="ARBA" id="ARBA00022723"/>
    </source>
</evidence>
<organism evidence="10 11">
    <name type="scientific">Pyrinomonas methylaliphatogenes</name>
    <dbReference type="NCBI Taxonomy" id="454194"/>
    <lineage>
        <taxon>Bacteria</taxon>
        <taxon>Pseudomonadati</taxon>
        <taxon>Acidobacteriota</taxon>
        <taxon>Blastocatellia</taxon>
        <taxon>Blastocatellales</taxon>
        <taxon>Pyrinomonadaceae</taxon>
        <taxon>Pyrinomonas</taxon>
    </lineage>
</organism>
<comment type="cofactor">
    <cofactor evidence="7">
        <name>Ni(2+)</name>
        <dbReference type="ChEBI" id="CHEBI:49786"/>
    </cofactor>
    <text evidence="7">Binds 1 nickel ion per subunit.</text>
</comment>
<dbReference type="InterPro" id="IPR010985">
    <property type="entry name" value="Ribbon_hlx_hlx"/>
</dbReference>
<dbReference type="InterPro" id="IPR022988">
    <property type="entry name" value="Ni_resp_reg_NikR"/>
</dbReference>